<sequence>MSVEHASSSAAALSRRAGYALAATVAATGSATDADGAVVYSGIQNISISQFNYQTLKIDGDNNVDIVLKNYVFTQGNYQGGTVSFAPGAVAGFAANGLNYASALNAGVTIDQSSLGGFAFSMAYGAKNPSAQFNNAVNKYLGFAFPIGSELHYSWIRVSVNQAAGTFVIHDWAWENQADVPIMTGAGGLGDFNVDGVVNGADFLVWQRSFGDTYDAADLEDWKSAFGNGVAAATTVAAVPEPGALGLLAAGAGGLEILRRRHGRRKSS</sequence>
<protein>
    <recommendedName>
        <fullName evidence="3">PEP-CTERM protein-sorting domain-containing protein</fullName>
    </recommendedName>
</protein>
<evidence type="ECO:0008006" key="3">
    <source>
        <dbReference type="Google" id="ProtNLM"/>
    </source>
</evidence>
<dbReference type="NCBIfam" id="TIGR02595">
    <property type="entry name" value="PEP_CTERM"/>
    <property type="match status" value="1"/>
</dbReference>
<gene>
    <name evidence="1" type="ORF">PLANPX_3210</name>
</gene>
<proteinExistence type="predicted"/>
<evidence type="ECO:0000313" key="1">
    <source>
        <dbReference type="EMBL" id="BBO33598.1"/>
    </source>
</evidence>
<dbReference type="KEGG" id="lpav:PLANPX_3210"/>
<organism evidence="1 2">
    <name type="scientific">Lacipirellula parvula</name>
    <dbReference type="NCBI Taxonomy" id="2650471"/>
    <lineage>
        <taxon>Bacteria</taxon>
        <taxon>Pseudomonadati</taxon>
        <taxon>Planctomycetota</taxon>
        <taxon>Planctomycetia</taxon>
        <taxon>Pirellulales</taxon>
        <taxon>Lacipirellulaceae</taxon>
        <taxon>Lacipirellula</taxon>
    </lineage>
</organism>
<keyword evidence="2" id="KW-1185">Reference proteome</keyword>
<dbReference type="RefSeq" id="WP_152099342.1">
    <property type="nucleotide sequence ID" value="NZ_AP021861.1"/>
</dbReference>
<dbReference type="AlphaFoldDB" id="A0A5K7XAN0"/>
<reference evidence="2" key="1">
    <citation type="submission" date="2019-10" db="EMBL/GenBank/DDBJ databases">
        <title>Lacipirellula parvula gen. nov., sp. nov., representing a lineage of planctomycetes widespread in freshwater anoxic habitats, and description of the family Lacipirellulaceae.</title>
        <authorList>
            <person name="Dedysh S.N."/>
            <person name="Kulichevskaya I.S."/>
            <person name="Beletsky A.V."/>
            <person name="Rakitin A.L."/>
            <person name="Mardanov A.V."/>
            <person name="Ivanova A.A."/>
            <person name="Saltykova V.X."/>
            <person name="Rijpstra W.I.C."/>
            <person name="Sinninghe Damste J.S."/>
            <person name="Ravin N.V."/>
        </authorList>
    </citation>
    <scope>NUCLEOTIDE SEQUENCE [LARGE SCALE GENOMIC DNA]</scope>
    <source>
        <strain evidence="2">PX69</strain>
    </source>
</reference>
<evidence type="ECO:0000313" key="2">
    <source>
        <dbReference type="Proteomes" id="UP000326837"/>
    </source>
</evidence>
<dbReference type="InterPro" id="IPR013424">
    <property type="entry name" value="Ice-binding_C"/>
</dbReference>
<accession>A0A5K7XAN0</accession>
<dbReference type="EMBL" id="AP021861">
    <property type="protein sequence ID" value="BBO33598.1"/>
    <property type="molecule type" value="Genomic_DNA"/>
</dbReference>
<dbReference type="Proteomes" id="UP000326837">
    <property type="component" value="Chromosome"/>
</dbReference>
<name>A0A5K7XAN0_9BACT</name>